<protein>
    <submittedName>
        <fullName evidence="1">Uncharacterized protein</fullName>
    </submittedName>
</protein>
<dbReference type="RefSeq" id="WP_182513593.1">
    <property type="nucleotide sequence ID" value="NZ_JACJIQ010000012.1"/>
</dbReference>
<name>A0A839GKM2_9BACT</name>
<proteinExistence type="predicted"/>
<keyword evidence="2" id="KW-1185">Reference proteome</keyword>
<sequence length="115" mass="13193">MKTIDLTRIREALPSGANVTLRKTDKGTPYLDVRIYPGLYVKGSKEEERDLEEVLQWHMDIIGKENIMEIDTQETGSRWNTYLKKQPYDFIGLQDKDVDSFTGLPITELATTKAV</sequence>
<comment type="caution">
    <text evidence="1">The sequence shown here is derived from an EMBL/GenBank/DDBJ whole genome shotgun (WGS) entry which is preliminary data.</text>
</comment>
<evidence type="ECO:0000313" key="1">
    <source>
        <dbReference type="EMBL" id="MBA9078333.1"/>
    </source>
</evidence>
<dbReference type="EMBL" id="JACJIQ010000012">
    <property type="protein sequence ID" value="MBA9078333.1"/>
    <property type="molecule type" value="Genomic_DNA"/>
</dbReference>
<dbReference type="AlphaFoldDB" id="A0A839GKM2"/>
<accession>A0A839GKM2</accession>
<dbReference type="Proteomes" id="UP000563094">
    <property type="component" value="Unassembled WGS sequence"/>
</dbReference>
<organism evidence="1 2">
    <name type="scientific">Rufibacter quisquiliarum</name>
    <dbReference type="NCBI Taxonomy" id="1549639"/>
    <lineage>
        <taxon>Bacteria</taxon>
        <taxon>Pseudomonadati</taxon>
        <taxon>Bacteroidota</taxon>
        <taxon>Cytophagia</taxon>
        <taxon>Cytophagales</taxon>
        <taxon>Hymenobacteraceae</taxon>
        <taxon>Rufibacter</taxon>
    </lineage>
</organism>
<evidence type="ECO:0000313" key="2">
    <source>
        <dbReference type="Proteomes" id="UP000563094"/>
    </source>
</evidence>
<reference evidence="1 2" key="1">
    <citation type="submission" date="2020-08" db="EMBL/GenBank/DDBJ databases">
        <title>Genomic Encyclopedia of Type Strains, Phase IV (KMG-IV): sequencing the most valuable type-strain genomes for metagenomic binning, comparative biology and taxonomic classification.</title>
        <authorList>
            <person name="Goeker M."/>
        </authorList>
    </citation>
    <scope>NUCLEOTIDE SEQUENCE [LARGE SCALE GENOMIC DNA]</scope>
    <source>
        <strain evidence="1 2">DSM 29854</strain>
    </source>
</reference>
<gene>
    <name evidence="1" type="ORF">FHS90_003059</name>
</gene>